<dbReference type="GO" id="GO:0007165">
    <property type="term" value="P:signal transduction"/>
    <property type="evidence" value="ECO:0007669"/>
    <property type="project" value="UniProtKB-KW"/>
</dbReference>
<feature type="transmembrane region" description="Helical" evidence="8">
    <location>
        <begin position="174"/>
        <end position="200"/>
    </location>
</feature>
<keyword evidence="2" id="KW-1003">Cell membrane</keyword>
<evidence type="ECO:0000256" key="5">
    <source>
        <dbReference type="ARBA" id="ARBA00029447"/>
    </source>
</evidence>
<keyword evidence="4 6" id="KW-0807">Transducer</keyword>
<evidence type="ECO:0000256" key="3">
    <source>
        <dbReference type="ARBA" id="ARBA00023136"/>
    </source>
</evidence>
<comment type="subcellular location">
    <subcellularLocation>
        <location evidence="1">Cell membrane</location>
    </subcellularLocation>
</comment>
<protein>
    <submittedName>
        <fullName evidence="11">Methyl-accepting chemotaxis protein</fullName>
    </submittedName>
</protein>
<dbReference type="Pfam" id="PF00672">
    <property type="entry name" value="HAMP"/>
    <property type="match status" value="1"/>
</dbReference>
<feature type="domain" description="Methyl-accepting transducer" evidence="9">
    <location>
        <begin position="274"/>
        <end position="545"/>
    </location>
</feature>
<evidence type="ECO:0000313" key="11">
    <source>
        <dbReference type="EMBL" id="SER97629.1"/>
    </source>
</evidence>
<reference evidence="11 12" key="1">
    <citation type="submission" date="2016-10" db="EMBL/GenBank/DDBJ databases">
        <authorList>
            <person name="de Groot N.N."/>
        </authorList>
    </citation>
    <scope>NUCLEOTIDE SEQUENCE [LARGE SCALE GENOMIC DNA]</scope>
    <source>
        <strain evidence="11 12">CGMCC 1.7727</strain>
    </source>
</reference>
<keyword evidence="12" id="KW-1185">Reference proteome</keyword>
<dbReference type="PANTHER" id="PTHR32089">
    <property type="entry name" value="METHYL-ACCEPTING CHEMOTAXIS PROTEIN MCPB"/>
    <property type="match status" value="1"/>
</dbReference>
<gene>
    <name evidence="11" type="ORF">SAMN04487944_11445</name>
</gene>
<evidence type="ECO:0000313" key="12">
    <source>
        <dbReference type="Proteomes" id="UP000199687"/>
    </source>
</evidence>
<evidence type="ECO:0000256" key="8">
    <source>
        <dbReference type="SAM" id="Phobius"/>
    </source>
</evidence>
<feature type="coiled-coil region" evidence="7">
    <location>
        <begin position="464"/>
        <end position="498"/>
    </location>
</feature>
<evidence type="ECO:0000256" key="6">
    <source>
        <dbReference type="PROSITE-ProRule" id="PRU00284"/>
    </source>
</evidence>
<dbReference type="Pfam" id="PF00015">
    <property type="entry name" value="MCPsignal"/>
    <property type="match status" value="1"/>
</dbReference>
<dbReference type="EMBL" id="FOGL01000014">
    <property type="protein sequence ID" value="SER97629.1"/>
    <property type="molecule type" value="Genomic_DNA"/>
</dbReference>
<dbReference type="AlphaFoldDB" id="A0A1H9TL50"/>
<evidence type="ECO:0000256" key="1">
    <source>
        <dbReference type="ARBA" id="ARBA00004236"/>
    </source>
</evidence>
<dbReference type="PROSITE" id="PS50885">
    <property type="entry name" value="HAMP"/>
    <property type="match status" value="1"/>
</dbReference>
<evidence type="ECO:0000256" key="2">
    <source>
        <dbReference type="ARBA" id="ARBA00022475"/>
    </source>
</evidence>
<dbReference type="Gene3D" id="1.10.287.950">
    <property type="entry name" value="Methyl-accepting chemotaxis protein"/>
    <property type="match status" value="1"/>
</dbReference>
<evidence type="ECO:0000259" key="10">
    <source>
        <dbReference type="PROSITE" id="PS50885"/>
    </source>
</evidence>
<dbReference type="SUPFAM" id="SSF58104">
    <property type="entry name" value="Methyl-accepting chemotaxis protein (MCP) signaling domain"/>
    <property type="match status" value="1"/>
</dbReference>
<feature type="transmembrane region" description="Helical" evidence="8">
    <location>
        <begin position="21"/>
        <end position="41"/>
    </location>
</feature>
<dbReference type="InterPro" id="IPR004089">
    <property type="entry name" value="MCPsignal_dom"/>
</dbReference>
<dbReference type="Gene3D" id="6.10.340.10">
    <property type="match status" value="1"/>
</dbReference>
<feature type="coiled-coil region" evidence="7">
    <location>
        <begin position="534"/>
        <end position="561"/>
    </location>
</feature>
<keyword evidence="8" id="KW-1133">Transmembrane helix</keyword>
<proteinExistence type="inferred from homology"/>
<keyword evidence="8" id="KW-0812">Transmembrane</keyword>
<dbReference type="STRING" id="531814.SAMN04487944_11445"/>
<dbReference type="PROSITE" id="PS50111">
    <property type="entry name" value="CHEMOTAXIS_TRANSDUC_2"/>
    <property type="match status" value="1"/>
</dbReference>
<dbReference type="SMART" id="SM00283">
    <property type="entry name" value="MA"/>
    <property type="match status" value="1"/>
</dbReference>
<accession>A0A1H9TL50</accession>
<feature type="domain" description="HAMP" evidence="10">
    <location>
        <begin position="202"/>
        <end position="255"/>
    </location>
</feature>
<name>A0A1H9TL50_9BACI</name>
<evidence type="ECO:0000256" key="4">
    <source>
        <dbReference type="ARBA" id="ARBA00023224"/>
    </source>
</evidence>
<evidence type="ECO:0000256" key="7">
    <source>
        <dbReference type="SAM" id="Coils"/>
    </source>
</evidence>
<dbReference type="CDD" id="cd06225">
    <property type="entry name" value="HAMP"/>
    <property type="match status" value="1"/>
</dbReference>
<dbReference type="Proteomes" id="UP000199687">
    <property type="component" value="Unassembled WGS sequence"/>
</dbReference>
<comment type="similarity">
    <text evidence="5">Belongs to the methyl-accepting chemotaxis (MCP) protein family.</text>
</comment>
<keyword evidence="7" id="KW-0175">Coiled coil</keyword>
<sequence>MLTWQTSKKKAGNPMNIKQKLRLITLFPLFIACTIMAIIIIQMTQIHSSNNDRVDQLVEVEKLNNTILSVEQGLNSFTLSRSDNDAESVHTKLQQSLVSLTSFKNTENAVNQTNKIENKLKNFQQNVTDSLDRKDIDEAQRLAIRTHGILNDIHLLKLIIDQNYQDSVSQQTNMINFIIIFTIVSGIALLLCTGGFSFVMTNRLAAAIRRLVKQADEIASGNLRQTLHISRRRDEIGQLQNTFVKMNQDLKGLITNVYETSHNVSSSSEKLSTHADQSSGINETISKNITEVSEGSVKQYRLVNDSNKNVHQIAKDIDTISDQIQLVTESSNEASRRSQQGIVTILRMNDQMTTIHQHSKDTDMVIKTLDQHSQEINKIVELISDIAEQTNLLALNAAIEAARAGEHGKGFAVVAKEVRNLAEKSGNSARQISELINSIQQTTGMVISSMKNGNNAVKQGMVLADEANDSFNKITEVIEKIKQRMNEATASIDMINNNKTILLTSMKRVKMISESASTHSSKVADATIEQTSSVQQVSSAAKDLAEAAKELQDNISRFTLS</sequence>
<evidence type="ECO:0000259" key="9">
    <source>
        <dbReference type="PROSITE" id="PS50111"/>
    </source>
</evidence>
<keyword evidence="3 8" id="KW-0472">Membrane</keyword>
<dbReference type="CDD" id="cd11386">
    <property type="entry name" value="MCP_signal"/>
    <property type="match status" value="1"/>
</dbReference>
<dbReference type="SMART" id="SM00304">
    <property type="entry name" value="HAMP"/>
    <property type="match status" value="1"/>
</dbReference>
<dbReference type="PANTHER" id="PTHR32089:SF112">
    <property type="entry name" value="LYSOZYME-LIKE PROTEIN-RELATED"/>
    <property type="match status" value="1"/>
</dbReference>
<dbReference type="GO" id="GO:0005886">
    <property type="term" value="C:plasma membrane"/>
    <property type="evidence" value="ECO:0007669"/>
    <property type="project" value="UniProtKB-SubCell"/>
</dbReference>
<dbReference type="InterPro" id="IPR003660">
    <property type="entry name" value="HAMP_dom"/>
</dbReference>
<organism evidence="11 12">
    <name type="scientific">Gracilibacillus ureilyticus</name>
    <dbReference type="NCBI Taxonomy" id="531814"/>
    <lineage>
        <taxon>Bacteria</taxon>
        <taxon>Bacillati</taxon>
        <taxon>Bacillota</taxon>
        <taxon>Bacilli</taxon>
        <taxon>Bacillales</taxon>
        <taxon>Bacillaceae</taxon>
        <taxon>Gracilibacillus</taxon>
    </lineage>
</organism>